<evidence type="ECO:0000313" key="2">
    <source>
        <dbReference type="Proteomes" id="UP000633263"/>
    </source>
</evidence>
<protein>
    <recommendedName>
        <fullName evidence="3">UrcA family protein</fullName>
    </recommendedName>
</protein>
<evidence type="ECO:0008006" key="3">
    <source>
        <dbReference type="Google" id="ProtNLM"/>
    </source>
</evidence>
<sequence>MRKLAVLLLLIGAPLAAEERQKPIATQVGEAIQPAAQAISRSVNNTVLEYMAASEGPLGQGARTALESRARQEAIANRGPRRNMKDCIKPDSVIDDDVKECMEGTRQKTW</sequence>
<organism evidence="1 2">
    <name type="scientific">Halopseudomonas pertucinogena</name>
    <dbReference type="NCBI Taxonomy" id="86175"/>
    <lineage>
        <taxon>Bacteria</taxon>
        <taxon>Pseudomonadati</taxon>
        <taxon>Pseudomonadota</taxon>
        <taxon>Gammaproteobacteria</taxon>
        <taxon>Pseudomonadales</taxon>
        <taxon>Pseudomonadaceae</taxon>
        <taxon>Halopseudomonas</taxon>
    </lineage>
</organism>
<name>A0ABQ2CIY8_9GAMM</name>
<comment type="caution">
    <text evidence="1">The sequence shown here is derived from an EMBL/GenBank/DDBJ whole genome shotgun (WGS) entry which is preliminary data.</text>
</comment>
<reference evidence="2" key="1">
    <citation type="journal article" date="2019" name="Int. J. Syst. Evol. Microbiol.">
        <title>The Global Catalogue of Microorganisms (GCM) 10K type strain sequencing project: providing services to taxonomists for standard genome sequencing and annotation.</title>
        <authorList>
            <consortium name="The Broad Institute Genomics Platform"/>
            <consortium name="The Broad Institute Genome Sequencing Center for Infectious Disease"/>
            <person name="Wu L."/>
            <person name="Ma J."/>
        </authorList>
    </citation>
    <scope>NUCLEOTIDE SEQUENCE [LARGE SCALE GENOMIC DNA]</scope>
    <source>
        <strain evidence="2">JCM 11590</strain>
    </source>
</reference>
<dbReference type="EMBL" id="BMNN01000001">
    <property type="protein sequence ID" value="GGI91614.1"/>
    <property type="molecule type" value="Genomic_DNA"/>
</dbReference>
<dbReference type="RefSeq" id="WP_188635005.1">
    <property type="nucleotide sequence ID" value="NZ_BMNN01000001.1"/>
</dbReference>
<proteinExistence type="predicted"/>
<dbReference type="Proteomes" id="UP000633263">
    <property type="component" value="Unassembled WGS sequence"/>
</dbReference>
<gene>
    <name evidence="1" type="ORF">GCM10009083_05020</name>
</gene>
<evidence type="ECO:0000313" key="1">
    <source>
        <dbReference type="EMBL" id="GGI91614.1"/>
    </source>
</evidence>
<accession>A0ABQ2CIY8</accession>
<keyword evidence="2" id="KW-1185">Reference proteome</keyword>